<proteinExistence type="predicted"/>
<dbReference type="Pfam" id="PF06152">
    <property type="entry name" value="Phage_min_cap2"/>
    <property type="match status" value="1"/>
</dbReference>
<dbReference type="Pfam" id="PF15542">
    <property type="entry name" value="Ntox50"/>
    <property type="match status" value="1"/>
</dbReference>
<reference evidence="4 5" key="1">
    <citation type="submission" date="2015-09" db="EMBL/GenBank/DDBJ databases">
        <title>Draft genome sequence of a Caloramator mitchellensis, a moderate thermophile from the Great Artesian Basin of Australia.</title>
        <authorList>
            <person name="Patel B.K."/>
        </authorList>
    </citation>
    <scope>NUCLEOTIDE SEQUENCE [LARGE SCALE GENOMIC DNA]</scope>
    <source>
        <strain evidence="4 5">VF08</strain>
    </source>
</reference>
<dbReference type="STRING" id="908809.ABG79_02178"/>
<dbReference type="RefSeq" id="WP_057979467.1">
    <property type="nucleotide sequence ID" value="NZ_LKHP01000017.1"/>
</dbReference>
<dbReference type="Proteomes" id="UP000052015">
    <property type="component" value="Unassembled WGS sequence"/>
</dbReference>
<organism evidence="4 5">
    <name type="scientific">Caloramator mitchellensis</name>
    <dbReference type="NCBI Taxonomy" id="908809"/>
    <lineage>
        <taxon>Bacteria</taxon>
        <taxon>Bacillati</taxon>
        <taxon>Bacillota</taxon>
        <taxon>Clostridia</taxon>
        <taxon>Eubacteriales</taxon>
        <taxon>Clostridiaceae</taxon>
        <taxon>Caloramator</taxon>
    </lineage>
</organism>
<feature type="compositionally biased region" description="Basic and acidic residues" evidence="2">
    <location>
        <begin position="279"/>
        <end position="292"/>
    </location>
</feature>
<protein>
    <submittedName>
        <fullName evidence="4">Phage minor capsid protein 2</fullName>
    </submittedName>
</protein>
<evidence type="ECO:0000256" key="2">
    <source>
        <dbReference type="SAM" id="MobiDB-lite"/>
    </source>
</evidence>
<dbReference type="AlphaFoldDB" id="A0A0R3JXW6"/>
<feature type="region of interest" description="Disordered" evidence="2">
    <location>
        <begin position="266"/>
        <end position="292"/>
    </location>
</feature>
<gene>
    <name evidence="4" type="ORF">ABG79_02178</name>
</gene>
<evidence type="ECO:0000259" key="3">
    <source>
        <dbReference type="Pfam" id="PF15542"/>
    </source>
</evidence>
<sequence>MPYDVEKQIEALVEIYRQGFLEVLKVLLHKESKKQNVVFYKDQLKQIMGILNQIDKEAAKWIQEVIPRIYQENYTQVLAYINKVGMQKDIKPEFAQVHQRAIDVIAQNMYDNLRQATQFAGRRINDYYRQAALEAAAKKYAAGQTVKDISKELQQKLLSQGLTGFKDKLGREWRIDRYAEMVARTTTAEIASVATLNTCEEAGIDLVRITTHYPTCEKCAPLQGKVFSISGKDKRYPKLEDRYRPPIHPNCRHSLQPYVREFDDNAEETERFSNTSLTKDPRNEKEKQAYKGMRDKVTIQSNRRKAREVLYNENAQLEDKVKAAERLKRSYEKEGKRPTGKDGSIIKQYEEYIKNKKETAMTKDDSSDIIKTKQRIKEDIANGKYNIKINIEKQNRHIYGTNEYEEYLDRLKKENKNYKPSILTANAQEIIDRYISNGEIRLNKHQEWNNRLYVECDKLIGIYIDKEGKEYKTNRCCIHFSKTGIHVVPIKPLKELNNDE</sequence>
<accession>A0A0R3JXW6</accession>
<evidence type="ECO:0000256" key="1">
    <source>
        <dbReference type="SAM" id="Coils"/>
    </source>
</evidence>
<evidence type="ECO:0000313" key="5">
    <source>
        <dbReference type="Proteomes" id="UP000052015"/>
    </source>
</evidence>
<dbReference type="InterPro" id="IPR009319">
    <property type="entry name" value="Phage_A118_VSP1"/>
</dbReference>
<feature type="domain" description="Bacterial toxin 50" evidence="3">
    <location>
        <begin position="389"/>
        <end position="489"/>
    </location>
</feature>
<name>A0A0R3JXW6_CALMK</name>
<keyword evidence="1" id="KW-0175">Coiled coil</keyword>
<dbReference type="GO" id="GO:0005198">
    <property type="term" value="F:structural molecule activity"/>
    <property type="evidence" value="ECO:0007669"/>
    <property type="project" value="InterPro"/>
</dbReference>
<keyword evidence="5" id="KW-1185">Reference proteome</keyword>
<comment type="caution">
    <text evidence="4">The sequence shown here is derived from an EMBL/GenBank/DDBJ whole genome shotgun (WGS) entry which is preliminary data.</text>
</comment>
<dbReference type="EMBL" id="LKHP01000017">
    <property type="protein sequence ID" value="KRQ86046.1"/>
    <property type="molecule type" value="Genomic_DNA"/>
</dbReference>
<dbReference type="InterPro" id="IPR029100">
    <property type="entry name" value="Ntox50"/>
</dbReference>
<feature type="coiled-coil region" evidence="1">
    <location>
        <begin position="307"/>
        <end position="334"/>
    </location>
</feature>
<evidence type="ECO:0000313" key="4">
    <source>
        <dbReference type="EMBL" id="KRQ86046.1"/>
    </source>
</evidence>
<dbReference type="OrthoDB" id="3197444at2"/>